<evidence type="ECO:0008006" key="4">
    <source>
        <dbReference type="Google" id="ProtNLM"/>
    </source>
</evidence>
<evidence type="ECO:0000313" key="2">
    <source>
        <dbReference type="EMBL" id="KGO78994.1"/>
    </source>
</evidence>
<evidence type="ECO:0000313" key="3">
    <source>
        <dbReference type="Proteomes" id="UP000030129"/>
    </source>
</evidence>
<organism evidence="2 3">
    <name type="scientific">Flavobacterium beibuense F44-8</name>
    <dbReference type="NCBI Taxonomy" id="1406840"/>
    <lineage>
        <taxon>Bacteria</taxon>
        <taxon>Pseudomonadati</taxon>
        <taxon>Bacteroidota</taxon>
        <taxon>Flavobacteriia</taxon>
        <taxon>Flavobacteriales</taxon>
        <taxon>Flavobacteriaceae</taxon>
        <taxon>Flavobacterium</taxon>
    </lineage>
</organism>
<dbReference type="AlphaFoldDB" id="A0A0A2LGG5"/>
<evidence type="ECO:0000256" key="1">
    <source>
        <dbReference type="SAM" id="SignalP"/>
    </source>
</evidence>
<dbReference type="RefSeq" id="WP_035135952.1">
    <property type="nucleotide sequence ID" value="NZ_JRLV01000023.1"/>
</dbReference>
<dbReference type="Proteomes" id="UP000030129">
    <property type="component" value="Unassembled WGS sequence"/>
</dbReference>
<reference evidence="2 3" key="1">
    <citation type="submission" date="2013-09" db="EMBL/GenBank/DDBJ databases">
        <authorList>
            <person name="Zeng Z."/>
            <person name="Chen C."/>
        </authorList>
    </citation>
    <scope>NUCLEOTIDE SEQUENCE [LARGE SCALE GENOMIC DNA]</scope>
    <source>
        <strain evidence="2 3">F44-8</strain>
    </source>
</reference>
<dbReference type="EMBL" id="JRLV01000023">
    <property type="protein sequence ID" value="KGO78994.1"/>
    <property type="molecule type" value="Genomic_DNA"/>
</dbReference>
<sequence length="267" mass="31499">MRNFHFLLVTALLFLISSCSVDDGAGPENPAQEPVLYEHPMPKDITITSADGSIKSMHFEYADTNSYSGKITKITYEDGSYDDFIYNYDIGLVELNRVKNGETIEYTQFEYDSSNLLKKRRYVLREDDEPLMYVTTFSHNTSTKTHMRQQSENDPFFEEQSISFQTYFNHFVFVENLNNNTSSSFEYTTETYSPYVFVTNRENLLWIFFYITDRNCTMERKYIDGVNAGQDRYDYIYNEEKFPVEVKKYNNASNELLETTTYSYYNL</sequence>
<dbReference type="PROSITE" id="PS51257">
    <property type="entry name" value="PROKAR_LIPOPROTEIN"/>
    <property type="match status" value="1"/>
</dbReference>
<feature type="signal peptide" evidence="1">
    <location>
        <begin position="1"/>
        <end position="21"/>
    </location>
</feature>
<name>A0A0A2LGG5_9FLAO</name>
<feature type="chain" id="PRO_5001991125" description="DUF4595 domain-containing protein" evidence="1">
    <location>
        <begin position="22"/>
        <end position="267"/>
    </location>
</feature>
<keyword evidence="1" id="KW-0732">Signal</keyword>
<proteinExistence type="predicted"/>
<keyword evidence="3" id="KW-1185">Reference proteome</keyword>
<gene>
    <name evidence="2" type="ORF">Q763_15895</name>
</gene>
<comment type="caution">
    <text evidence="2">The sequence shown here is derived from an EMBL/GenBank/DDBJ whole genome shotgun (WGS) entry which is preliminary data.</text>
</comment>
<protein>
    <recommendedName>
        <fullName evidence="4">DUF4595 domain-containing protein</fullName>
    </recommendedName>
</protein>
<accession>A0A0A2LGG5</accession>
<dbReference type="STRING" id="1406840.Q763_15895"/>